<name>A0ABS2MWX3_9BACI</name>
<sequence length="31" mass="3170">MGTLNEKVAVLTGGARGMGHAITNLSTKGQR</sequence>
<comment type="caution">
    <text evidence="1">The sequence shown here is derived from an EMBL/GenBank/DDBJ whole genome shotgun (WGS) entry which is preliminary data.</text>
</comment>
<dbReference type="Proteomes" id="UP001296943">
    <property type="component" value="Unassembled WGS sequence"/>
</dbReference>
<proteinExistence type="predicted"/>
<keyword evidence="2" id="KW-1185">Reference proteome</keyword>
<gene>
    <name evidence="1" type="ORF">JOC48_000833</name>
</gene>
<evidence type="ECO:0000313" key="2">
    <source>
        <dbReference type="Proteomes" id="UP001296943"/>
    </source>
</evidence>
<protein>
    <submittedName>
        <fullName evidence="1">NAD(P)-dependent dehydrogenase (Short-subunit alcohol dehydrogenase family)</fullName>
    </submittedName>
</protein>
<reference evidence="1 2" key="1">
    <citation type="submission" date="2021-01" db="EMBL/GenBank/DDBJ databases">
        <title>Genomic Encyclopedia of Type Strains, Phase IV (KMG-IV): sequencing the most valuable type-strain genomes for metagenomic binning, comparative biology and taxonomic classification.</title>
        <authorList>
            <person name="Goeker M."/>
        </authorList>
    </citation>
    <scope>NUCLEOTIDE SEQUENCE [LARGE SCALE GENOMIC DNA]</scope>
    <source>
        <strain evidence="1 2">DSM 23711</strain>
    </source>
</reference>
<accession>A0ABS2MWX3</accession>
<evidence type="ECO:0000313" key="1">
    <source>
        <dbReference type="EMBL" id="MBM7570355.1"/>
    </source>
</evidence>
<organism evidence="1 2">
    <name type="scientific">Aquibacillus albus</name>
    <dbReference type="NCBI Taxonomy" id="1168171"/>
    <lineage>
        <taxon>Bacteria</taxon>
        <taxon>Bacillati</taxon>
        <taxon>Bacillota</taxon>
        <taxon>Bacilli</taxon>
        <taxon>Bacillales</taxon>
        <taxon>Bacillaceae</taxon>
        <taxon>Aquibacillus</taxon>
    </lineage>
</organism>
<dbReference type="EMBL" id="JAFBDR010000003">
    <property type="protein sequence ID" value="MBM7570355.1"/>
    <property type="molecule type" value="Genomic_DNA"/>
</dbReference>